<reference evidence="1" key="1">
    <citation type="submission" date="2023-03" db="UniProtKB">
        <authorList>
            <consortium name="EnsemblPlants"/>
        </authorList>
    </citation>
    <scope>IDENTIFICATION</scope>
</reference>
<protein>
    <submittedName>
        <fullName evidence="1">Uncharacterized protein</fullName>
    </submittedName>
</protein>
<dbReference type="EnsemblPlants" id="MELO3C021814.2.1">
    <property type="protein sequence ID" value="MELO3C021814.2.1"/>
    <property type="gene ID" value="MELO3C021814.2"/>
</dbReference>
<organism evidence="1">
    <name type="scientific">Cucumis melo</name>
    <name type="common">Muskmelon</name>
    <dbReference type="NCBI Taxonomy" id="3656"/>
    <lineage>
        <taxon>Eukaryota</taxon>
        <taxon>Viridiplantae</taxon>
        <taxon>Streptophyta</taxon>
        <taxon>Embryophyta</taxon>
        <taxon>Tracheophyta</taxon>
        <taxon>Spermatophyta</taxon>
        <taxon>Magnoliopsida</taxon>
        <taxon>eudicotyledons</taxon>
        <taxon>Gunneridae</taxon>
        <taxon>Pentapetalae</taxon>
        <taxon>rosids</taxon>
        <taxon>fabids</taxon>
        <taxon>Cucurbitales</taxon>
        <taxon>Cucurbitaceae</taxon>
        <taxon>Benincaseae</taxon>
        <taxon>Cucumis</taxon>
    </lineage>
</organism>
<dbReference type="AlphaFoldDB" id="A0A9I9DPX1"/>
<name>A0A9I9DPX1_CUCME</name>
<dbReference type="Gramene" id="MELO3C021814.2.1">
    <property type="protein sequence ID" value="MELO3C021814.2.1"/>
    <property type="gene ID" value="MELO3C021814.2"/>
</dbReference>
<sequence>MSFPNVMFNTSEKCFLDATSGEGFSRRLHGTSRCKVVPTSLVRRHISVGRKEFATMWMCVERALADAFYGSMPTYDSVGKTLIPYSAISLPDMRSRYQLALFLWTIPKERRQSNWVASIKVEANLSRSLDFILRRLPLGAPMCGLIQSLRKIKKL</sequence>
<evidence type="ECO:0000313" key="1">
    <source>
        <dbReference type="EnsemblPlants" id="MELO3C021814.2.1"/>
    </source>
</evidence>
<accession>A0A9I9DPX1</accession>
<proteinExistence type="predicted"/>